<dbReference type="SMART" id="SM00567">
    <property type="entry name" value="EZ_HEAT"/>
    <property type="match status" value="2"/>
</dbReference>
<evidence type="ECO:0000313" key="2">
    <source>
        <dbReference type="Proteomes" id="UP000229307"/>
    </source>
</evidence>
<gene>
    <name evidence="1" type="ORF">COY52_01950</name>
</gene>
<accession>A0A2M7SEN5</accession>
<dbReference type="InterPro" id="IPR016024">
    <property type="entry name" value="ARM-type_fold"/>
</dbReference>
<organism evidence="1 2">
    <name type="scientific">Candidatus Desantisbacteria bacterium CG_4_10_14_0_8_um_filter_48_22</name>
    <dbReference type="NCBI Taxonomy" id="1974543"/>
    <lineage>
        <taxon>Bacteria</taxon>
        <taxon>Candidatus Desantisiibacteriota</taxon>
    </lineage>
</organism>
<dbReference type="AlphaFoldDB" id="A0A2M7SEN5"/>
<dbReference type="SUPFAM" id="SSF48371">
    <property type="entry name" value="ARM repeat"/>
    <property type="match status" value="1"/>
</dbReference>
<dbReference type="Gene3D" id="1.25.10.10">
    <property type="entry name" value="Leucine-rich Repeat Variant"/>
    <property type="match status" value="1"/>
</dbReference>
<dbReference type="InterPro" id="IPR004155">
    <property type="entry name" value="PBS_lyase_HEAT"/>
</dbReference>
<protein>
    <recommendedName>
        <fullName evidence="3">HEAT repeat domain-containing protein</fullName>
    </recommendedName>
</protein>
<dbReference type="Proteomes" id="UP000229307">
    <property type="component" value="Unassembled WGS sequence"/>
</dbReference>
<reference evidence="2" key="1">
    <citation type="submission" date="2017-09" db="EMBL/GenBank/DDBJ databases">
        <title>Depth-based differentiation of microbial function through sediment-hosted aquifers and enrichment of novel symbionts in the deep terrestrial subsurface.</title>
        <authorList>
            <person name="Probst A.J."/>
            <person name="Ladd B."/>
            <person name="Jarett J.K."/>
            <person name="Geller-Mcgrath D.E."/>
            <person name="Sieber C.M.K."/>
            <person name="Emerson J.B."/>
            <person name="Anantharaman K."/>
            <person name="Thomas B.C."/>
            <person name="Malmstrom R."/>
            <person name="Stieglmeier M."/>
            <person name="Klingl A."/>
            <person name="Woyke T."/>
            <person name="Ryan C.M."/>
            <person name="Banfield J.F."/>
        </authorList>
    </citation>
    <scope>NUCLEOTIDE SEQUENCE [LARGE SCALE GENOMIC DNA]</scope>
</reference>
<dbReference type="EMBL" id="PFMR01000061">
    <property type="protein sequence ID" value="PIZ17949.1"/>
    <property type="molecule type" value="Genomic_DNA"/>
</dbReference>
<dbReference type="InterPro" id="IPR011989">
    <property type="entry name" value="ARM-like"/>
</dbReference>
<evidence type="ECO:0000313" key="1">
    <source>
        <dbReference type="EMBL" id="PIZ17949.1"/>
    </source>
</evidence>
<evidence type="ECO:0008006" key="3">
    <source>
        <dbReference type="Google" id="ProtNLM"/>
    </source>
</evidence>
<proteinExistence type="predicted"/>
<comment type="caution">
    <text evidence="1">The sequence shown here is derived from an EMBL/GenBank/DDBJ whole genome shotgun (WGS) entry which is preliminary data.</text>
</comment>
<sequence length="306" mass="35218">MRNFIVIGLLVYSLFCGLHFVDAKVSQEWIQWTRGEFEVPSEIQEAKNVSAVRPFLNSETEFTRMAAVRRLGEVGGEQVITLLEEIFKKEPYENLMPPEGIPIVKLEIIRTLERIGGDKAKSALLDILKKYWESGPKVKDKKYSYDDGDFTTVVPLILKALYKWNQDKDVFQVAEKIALNEDLKKYFGHPGDIRQNSWQLYLKGSMRKQGIDKEKDSAKYLLDFVEDVQKKGVASESLEQTKIKAARSILGEYDESMLSSLHKELESEYLKELKNSKGKEPNRCVELSSKKSLIEVILREKSKKEK</sequence>
<name>A0A2M7SEN5_9BACT</name>